<evidence type="ECO:0000313" key="5">
    <source>
        <dbReference type="EMBL" id="MEJ1091455.1"/>
    </source>
</evidence>
<feature type="domain" description="Immune inhibitor A-like metallopeptidase VEG" evidence="4">
    <location>
        <begin position="580"/>
        <end position="751"/>
    </location>
</feature>
<dbReference type="PANTHER" id="PTHR41775">
    <property type="entry name" value="SECRETED PROTEIN-RELATED"/>
    <property type="match status" value="1"/>
</dbReference>
<evidence type="ECO:0000259" key="3">
    <source>
        <dbReference type="Pfam" id="PF05547"/>
    </source>
</evidence>
<dbReference type="PANTHER" id="PTHR41775:SF1">
    <property type="entry name" value="PEPTIDASE M6-LIKE DOMAIN-CONTAINING PROTEIN"/>
    <property type="match status" value="1"/>
</dbReference>
<evidence type="ECO:0000256" key="1">
    <source>
        <dbReference type="SAM" id="MobiDB-lite"/>
    </source>
</evidence>
<dbReference type="Pfam" id="PF20773">
    <property type="entry name" value="InhA-like_MAM"/>
    <property type="match status" value="1"/>
</dbReference>
<evidence type="ECO:0000313" key="6">
    <source>
        <dbReference type="Proteomes" id="UP001366085"/>
    </source>
</evidence>
<dbReference type="RefSeq" id="WP_337318993.1">
    <property type="nucleotide sequence ID" value="NZ_JBBDGN010000005.1"/>
</dbReference>
<dbReference type="Proteomes" id="UP001366085">
    <property type="component" value="Unassembled WGS sequence"/>
</dbReference>
<proteinExistence type="predicted"/>
<protein>
    <submittedName>
        <fullName evidence="5">Immune inhibitor A domain-containing protein</fullName>
    </submittedName>
</protein>
<comment type="caution">
    <text evidence="5">The sequence shown here is derived from an EMBL/GenBank/DDBJ whole genome shotgun (WGS) entry which is preliminary data.</text>
</comment>
<keyword evidence="2" id="KW-0732">Signal</keyword>
<dbReference type="InterPro" id="IPR008757">
    <property type="entry name" value="Peptidase_M6-like_domain"/>
</dbReference>
<organism evidence="5 6">
    <name type="scientific">Microbacterium istanbulense</name>
    <dbReference type="NCBI Taxonomy" id="3122049"/>
    <lineage>
        <taxon>Bacteria</taxon>
        <taxon>Bacillati</taxon>
        <taxon>Actinomycetota</taxon>
        <taxon>Actinomycetes</taxon>
        <taxon>Micrococcales</taxon>
        <taxon>Microbacteriaceae</taxon>
        <taxon>Microbacterium</taxon>
    </lineage>
</organism>
<dbReference type="NCBIfam" id="TIGR03296">
    <property type="entry name" value="M6dom_TIGR03296"/>
    <property type="match status" value="1"/>
</dbReference>
<evidence type="ECO:0000256" key="2">
    <source>
        <dbReference type="SAM" id="SignalP"/>
    </source>
</evidence>
<feature type="region of interest" description="Disordered" evidence="1">
    <location>
        <begin position="29"/>
        <end position="59"/>
    </location>
</feature>
<accession>A0ABU8LKE5</accession>
<dbReference type="EMBL" id="JBBDGN010000005">
    <property type="protein sequence ID" value="MEJ1091455.1"/>
    <property type="molecule type" value="Genomic_DNA"/>
</dbReference>
<dbReference type="SUPFAM" id="SSF55486">
    <property type="entry name" value="Metalloproteases ('zincins'), catalytic domain"/>
    <property type="match status" value="1"/>
</dbReference>
<feature type="chain" id="PRO_5045058580" evidence="2">
    <location>
        <begin position="31"/>
        <end position="763"/>
    </location>
</feature>
<gene>
    <name evidence="5" type="ORF">WDU93_07065</name>
</gene>
<keyword evidence="6" id="KW-1185">Reference proteome</keyword>
<dbReference type="Pfam" id="PF20774">
    <property type="entry name" value="InhA-like_VEG"/>
    <property type="match status" value="1"/>
</dbReference>
<feature type="signal peptide" evidence="2">
    <location>
        <begin position="1"/>
        <end position="30"/>
    </location>
</feature>
<name>A0ABU8LKE5_9MICO</name>
<reference evidence="5 6" key="1">
    <citation type="submission" date="2024-02" db="EMBL/GenBank/DDBJ databases">
        <authorList>
            <person name="Saticioglu I.B."/>
        </authorList>
    </citation>
    <scope>NUCLEOTIDE SEQUENCE [LARGE SCALE GENOMIC DNA]</scope>
    <source>
        <strain evidence="5 6">Mu-43</strain>
    </source>
</reference>
<dbReference type="Gene3D" id="2.60.120.260">
    <property type="entry name" value="Galactose-binding domain-like"/>
    <property type="match status" value="1"/>
</dbReference>
<sequence length="763" mass="81962">MKRRTRGILAASTAGATIVAGAVMMPPALAAPPADDSGGSSAQRQDDHPGPLTDRQNERRKVAQELILSGKASPNEDGVVALNDDGDKYYQATVSGTGRLFTILAEFGDQGSGKLGTVPGPLHNEIPQPDRSVNNSTHWQADFNPDYYRELFFGSGQSFADFYEKQSSGAYTVDGEVSEWVQVPGNASTYGDNTVEDTGGSWAFIADSATAWYDAQIAAGRTLAQIKEELATFDVWDRYDHDNDGDFDEPDGYIDHFQAVHAGEGEDAGGGAQGEDAIWSHRWYVNSTDFGVAGPEGAQFGGTQIGDTGIWIGDYTVEPENGGLGVFAHEYAHDLGLPDLYDTAGGENSTGFWTLMSSGSWLGDGQEDIGTTPNYMGPWEKLQLGWLDYAVVSPGQNGEYTLSPAARQVDGQEQAVVVDVPDATIEKHYVDPAGGHAWWTSSADDLNTTLTRTLDLSAVKSATVTAKAWYDIEAGYDYFYAEYSVDGGDTWMQVGKPISDTSRDRWKTLRYTIPGGNADTQFRFRYQTDGGVHLAGAFLDDIVVKSGGTTLLSDNVEGGANGWVAAGGFEISTGTGTSTGDRYYLAENRTYVDYDATLEVGPYQFSEGITRPDWVEHFPFQDGMLVWAVDEAYTDNNTIEHLGHGLALPVDANAEPIVYEDGSMPSNRRQPFDAAFGTNPLDEVSLHKQVLVGKGKKATVQTLTASSTPGTQQATFDDSVEDAYYSDANKLGGVLVAGHGVTITVTEQNTGGTMTISVTNPAE</sequence>
<feature type="compositionally biased region" description="Basic and acidic residues" evidence="1">
    <location>
        <begin position="44"/>
        <end position="59"/>
    </location>
</feature>
<dbReference type="Pfam" id="PF05547">
    <property type="entry name" value="Peptidase_M6"/>
    <property type="match status" value="1"/>
</dbReference>
<feature type="domain" description="Peptidase M6-like" evidence="3">
    <location>
        <begin position="96"/>
        <end position="386"/>
    </location>
</feature>
<dbReference type="InterPro" id="IPR048665">
    <property type="entry name" value="InhA-like_VEG"/>
</dbReference>
<evidence type="ECO:0000259" key="4">
    <source>
        <dbReference type="Pfam" id="PF20774"/>
    </source>
</evidence>